<organism evidence="2 3">
    <name type="scientific">Kordiimonas lipolytica</name>
    <dbReference type="NCBI Taxonomy" id="1662421"/>
    <lineage>
        <taxon>Bacteria</taxon>
        <taxon>Pseudomonadati</taxon>
        <taxon>Pseudomonadota</taxon>
        <taxon>Alphaproteobacteria</taxon>
        <taxon>Kordiimonadales</taxon>
        <taxon>Kordiimonadaceae</taxon>
        <taxon>Kordiimonas</taxon>
    </lineage>
</organism>
<protein>
    <submittedName>
        <fullName evidence="2">Uncharacterized protein</fullName>
    </submittedName>
</protein>
<keyword evidence="1" id="KW-0812">Transmembrane</keyword>
<accession>A0ABV8U9D0</accession>
<evidence type="ECO:0000256" key="1">
    <source>
        <dbReference type="SAM" id="Phobius"/>
    </source>
</evidence>
<evidence type="ECO:0000313" key="3">
    <source>
        <dbReference type="Proteomes" id="UP001595776"/>
    </source>
</evidence>
<dbReference type="Proteomes" id="UP001595776">
    <property type="component" value="Unassembled WGS sequence"/>
</dbReference>
<dbReference type="RefSeq" id="WP_068151193.1">
    <property type="nucleotide sequence ID" value="NZ_JBHSCR010000003.1"/>
</dbReference>
<gene>
    <name evidence="2" type="ORF">ACFO5Q_04435</name>
</gene>
<reference evidence="3" key="1">
    <citation type="journal article" date="2019" name="Int. J. Syst. Evol. Microbiol.">
        <title>The Global Catalogue of Microorganisms (GCM) 10K type strain sequencing project: providing services to taxonomists for standard genome sequencing and annotation.</title>
        <authorList>
            <consortium name="The Broad Institute Genomics Platform"/>
            <consortium name="The Broad Institute Genome Sequencing Center for Infectious Disease"/>
            <person name="Wu L."/>
            <person name="Ma J."/>
        </authorList>
    </citation>
    <scope>NUCLEOTIDE SEQUENCE [LARGE SCALE GENOMIC DNA]</scope>
    <source>
        <strain evidence="3">CGMCC 1.15304</strain>
    </source>
</reference>
<keyword evidence="1" id="KW-1133">Transmembrane helix</keyword>
<comment type="caution">
    <text evidence="2">The sequence shown here is derived from an EMBL/GenBank/DDBJ whole genome shotgun (WGS) entry which is preliminary data.</text>
</comment>
<keyword evidence="3" id="KW-1185">Reference proteome</keyword>
<evidence type="ECO:0000313" key="2">
    <source>
        <dbReference type="EMBL" id="MFC4347083.1"/>
    </source>
</evidence>
<dbReference type="EMBL" id="JBHSCR010000003">
    <property type="protein sequence ID" value="MFC4347083.1"/>
    <property type="molecule type" value="Genomic_DNA"/>
</dbReference>
<name>A0ABV8U9D0_9PROT</name>
<sequence>MTLNVLPFILICLACAIPHGIIALLQQGKIDEFQAIANKFQKTLAGIQLLDKQFTSAAAFADDLEGIKSYMEARDGQIHTLIASTRKLHDEYKAGRGDLSHFFGELEKVVTDLKHSSEVIDHNLVQLQQILHTHDIQLSRRGHFSFGNYGSSDESKA</sequence>
<keyword evidence="1" id="KW-0472">Membrane</keyword>
<proteinExistence type="predicted"/>
<feature type="transmembrane region" description="Helical" evidence="1">
    <location>
        <begin position="6"/>
        <end position="25"/>
    </location>
</feature>